<gene>
    <name evidence="1" type="ORF">LSINAPIS_LOCUS1057</name>
</gene>
<evidence type="ECO:0000313" key="1">
    <source>
        <dbReference type="EMBL" id="VVC87462.1"/>
    </source>
</evidence>
<sequence length="74" mass="8331">MAVILNSCLSSPVTYSDWTAARFSASKPPTCKLDRKCNYGRKHRRRKAFGPQASSSVHALPQFINTLKQYLEVT</sequence>
<accession>A0A5E4PR57</accession>
<name>A0A5E4PR57_9NEOP</name>
<dbReference type="Proteomes" id="UP000324832">
    <property type="component" value="Unassembled WGS sequence"/>
</dbReference>
<proteinExistence type="predicted"/>
<dbReference type="AlphaFoldDB" id="A0A5E4PR57"/>
<protein>
    <submittedName>
        <fullName evidence="1">Uncharacterized protein</fullName>
    </submittedName>
</protein>
<organism evidence="1 2">
    <name type="scientific">Leptidea sinapis</name>
    <dbReference type="NCBI Taxonomy" id="189913"/>
    <lineage>
        <taxon>Eukaryota</taxon>
        <taxon>Metazoa</taxon>
        <taxon>Ecdysozoa</taxon>
        <taxon>Arthropoda</taxon>
        <taxon>Hexapoda</taxon>
        <taxon>Insecta</taxon>
        <taxon>Pterygota</taxon>
        <taxon>Neoptera</taxon>
        <taxon>Endopterygota</taxon>
        <taxon>Lepidoptera</taxon>
        <taxon>Glossata</taxon>
        <taxon>Ditrysia</taxon>
        <taxon>Papilionoidea</taxon>
        <taxon>Pieridae</taxon>
        <taxon>Dismorphiinae</taxon>
        <taxon>Leptidea</taxon>
    </lineage>
</organism>
<dbReference type="EMBL" id="FZQP02000116">
    <property type="protein sequence ID" value="VVC87462.1"/>
    <property type="molecule type" value="Genomic_DNA"/>
</dbReference>
<evidence type="ECO:0000313" key="2">
    <source>
        <dbReference type="Proteomes" id="UP000324832"/>
    </source>
</evidence>
<keyword evidence="2" id="KW-1185">Reference proteome</keyword>
<reference evidence="1 2" key="1">
    <citation type="submission" date="2017-07" db="EMBL/GenBank/DDBJ databases">
        <authorList>
            <person name="Talla V."/>
            <person name="Backstrom N."/>
        </authorList>
    </citation>
    <scope>NUCLEOTIDE SEQUENCE [LARGE SCALE GENOMIC DNA]</scope>
</reference>